<proteinExistence type="predicted"/>
<dbReference type="PANTHER" id="PTHR33416">
    <property type="entry name" value="NUCLEAR PORE COMPLEX PROTEIN NUP1"/>
    <property type="match status" value="1"/>
</dbReference>
<organism evidence="2 3">
    <name type="scientific">Tanacetum coccineum</name>
    <dbReference type="NCBI Taxonomy" id="301880"/>
    <lineage>
        <taxon>Eukaryota</taxon>
        <taxon>Viridiplantae</taxon>
        <taxon>Streptophyta</taxon>
        <taxon>Embryophyta</taxon>
        <taxon>Tracheophyta</taxon>
        <taxon>Spermatophyta</taxon>
        <taxon>Magnoliopsida</taxon>
        <taxon>eudicotyledons</taxon>
        <taxon>Gunneridae</taxon>
        <taxon>Pentapetalae</taxon>
        <taxon>asterids</taxon>
        <taxon>campanulids</taxon>
        <taxon>Asterales</taxon>
        <taxon>Asteraceae</taxon>
        <taxon>Asteroideae</taxon>
        <taxon>Anthemideae</taxon>
        <taxon>Anthemidinae</taxon>
        <taxon>Tanacetum</taxon>
    </lineage>
</organism>
<feature type="compositionally biased region" description="Polar residues" evidence="1">
    <location>
        <begin position="577"/>
        <end position="595"/>
    </location>
</feature>
<keyword evidence="3" id="KW-1185">Reference proteome</keyword>
<feature type="region of interest" description="Disordered" evidence="1">
    <location>
        <begin position="509"/>
        <end position="545"/>
    </location>
</feature>
<reference evidence="2" key="2">
    <citation type="submission" date="2022-01" db="EMBL/GenBank/DDBJ databases">
        <authorList>
            <person name="Yamashiro T."/>
            <person name="Shiraishi A."/>
            <person name="Satake H."/>
            <person name="Nakayama K."/>
        </authorList>
    </citation>
    <scope>NUCLEOTIDE SEQUENCE</scope>
</reference>
<dbReference type="EMBL" id="BQNB010016313">
    <property type="protein sequence ID" value="GJT50360.1"/>
    <property type="molecule type" value="Genomic_DNA"/>
</dbReference>
<feature type="region of interest" description="Disordered" evidence="1">
    <location>
        <begin position="575"/>
        <end position="595"/>
    </location>
</feature>
<sequence>MWDRIFAWWGVRPVDAFTLNNMICHRGGVGMGKEARVLWEVVVLVAAYYIWKSRNLRVFKAKNESNSKGFPPACVKGRVPLASGLDPTWLCGLATPSGRYNGGAGGKLRKKVLRETTPYDQPITNPNPKNTSKSSFFSRLIYAVTSAFWRRSPAVAVTEAPVTGTNEEQRNLSYFSSATEISDTMLTKKTFTRYEIDEGEERENLHAVISIPRAFQEDVASPVALARARARGRTATYRIARSPYYRGPSTLRKKPTPSLISSQPAWELEGSNGSKMAGKRRSFVQDDLGYGGLMHRIRQKADPCSQGSSLSKHKSEFEARSRGKTAMYRMAHSPYYRGPSTLRKKPTPSLISSQPAWELEGSNGSKMKANRCSQGSSLSKHKSEFDLSAQRLLLSSEPEQKASKAIVKNGKISMRNSGFVPTASQIASKILENLERTIPKGKSSSSARKTKKSATKLTTNLALRSLDKVESSKFLLNSQNNQKSEGQHRIEENGPQRFTVPLIVLSSMNGNSTATSTSAPEDFDMSDDDNHSTAPPGQGNTPATNAASTLALPAQPAEKKQMSAHEVFEVLDDDNHSTAPVQGNASTTNAVSTWSLPGTNRKTEVITVNEGFQLFSTLSSSTLDASNVTTARTSLGEQWRKVMVPSPSSSDLETIVKACSNDDEVAEKVNKLAMAVMDSIDLMAEADPDFPNHGLVCIPQYFGVNAEPLASPNKRPFSPLALMQQSSPSES</sequence>
<feature type="compositionally biased region" description="Polar residues" evidence="1">
    <location>
        <begin position="509"/>
        <end position="519"/>
    </location>
</feature>
<feature type="region of interest" description="Disordered" evidence="1">
    <location>
        <begin position="437"/>
        <end position="456"/>
    </location>
</feature>
<evidence type="ECO:0000313" key="3">
    <source>
        <dbReference type="Proteomes" id="UP001151760"/>
    </source>
</evidence>
<accession>A0ABQ5EHI1</accession>
<dbReference type="Proteomes" id="UP001151760">
    <property type="component" value="Unassembled WGS sequence"/>
</dbReference>
<name>A0ABQ5EHI1_9ASTR</name>
<comment type="caution">
    <text evidence="2">The sequence shown here is derived from an EMBL/GenBank/DDBJ whole genome shotgun (WGS) entry which is preliminary data.</text>
</comment>
<protein>
    <submittedName>
        <fullName evidence="2">Uncharacterized protein</fullName>
    </submittedName>
</protein>
<gene>
    <name evidence="2" type="ORF">Tco_0976517</name>
</gene>
<feature type="region of interest" description="Disordered" evidence="1">
    <location>
        <begin position="248"/>
        <end position="276"/>
    </location>
</feature>
<feature type="compositionally biased region" description="Polar residues" evidence="1">
    <location>
        <begin position="532"/>
        <end position="545"/>
    </location>
</feature>
<evidence type="ECO:0000313" key="2">
    <source>
        <dbReference type="EMBL" id="GJT50360.1"/>
    </source>
</evidence>
<reference evidence="2" key="1">
    <citation type="journal article" date="2022" name="Int. J. Mol. Sci.">
        <title>Draft Genome of Tanacetum Coccineum: Genomic Comparison of Closely Related Tanacetum-Family Plants.</title>
        <authorList>
            <person name="Yamashiro T."/>
            <person name="Shiraishi A."/>
            <person name="Nakayama K."/>
            <person name="Satake H."/>
        </authorList>
    </citation>
    <scope>NUCLEOTIDE SEQUENCE</scope>
</reference>
<dbReference type="PANTHER" id="PTHR33416:SF20">
    <property type="entry name" value="NUCLEAR PORE COMPLEX PROTEIN NUP1"/>
    <property type="match status" value="1"/>
</dbReference>
<evidence type="ECO:0000256" key="1">
    <source>
        <dbReference type="SAM" id="MobiDB-lite"/>
    </source>
</evidence>
<feature type="region of interest" description="Disordered" evidence="1">
    <location>
        <begin position="300"/>
        <end position="381"/>
    </location>
</feature>